<gene>
    <name evidence="1" type="ORF">METZ01_LOCUS116298</name>
</gene>
<dbReference type="EMBL" id="UINC01014977">
    <property type="protein sequence ID" value="SVA63444.1"/>
    <property type="molecule type" value="Genomic_DNA"/>
</dbReference>
<accession>A0A381XF96</accession>
<reference evidence="1" key="1">
    <citation type="submission" date="2018-05" db="EMBL/GenBank/DDBJ databases">
        <authorList>
            <person name="Lanie J.A."/>
            <person name="Ng W.-L."/>
            <person name="Kazmierczak K.M."/>
            <person name="Andrzejewski T.M."/>
            <person name="Davidsen T.M."/>
            <person name="Wayne K.J."/>
            <person name="Tettelin H."/>
            <person name="Glass J.I."/>
            <person name="Rusch D."/>
            <person name="Podicherti R."/>
            <person name="Tsui H.-C.T."/>
            <person name="Winkler M.E."/>
        </authorList>
    </citation>
    <scope>NUCLEOTIDE SEQUENCE</scope>
</reference>
<organism evidence="1">
    <name type="scientific">marine metagenome</name>
    <dbReference type="NCBI Taxonomy" id="408172"/>
    <lineage>
        <taxon>unclassified sequences</taxon>
        <taxon>metagenomes</taxon>
        <taxon>ecological metagenomes</taxon>
    </lineage>
</organism>
<evidence type="ECO:0000313" key="1">
    <source>
        <dbReference type="EMBL" id="SVA63444.1"/>
    </source>
</evidence>
<protein>
    <submittedName>
        <fullName evidence="1">Uncharacterized protein</fullName>
    </submittedName>
</protein>
<name>A0A381XF96_9ZZZZ</name>
<proteinExistence type="predicted"/>
<dbReference type="AlphaFoldDB" id="A0A381XF96"/>
<sequence length="90" mass="10047">MSIVRRNIHGVAYHDPEQAYSGYTLFAPMFGRNVWLINMAGQVVHRWQMENVPGNYGKLLKNGNLLYAGKLMPSPLPEFGGNGGQLIEVD</sequence>